<evidence type="ECO:0000256" key="4">
    <source>
        <dbReference type="ARBA" id="ARBA00022813"/>
    </source>
</evidence>
<dbReference type="Pfam" id="PF13443">
    <property type="entry name" value="HTH_26"/>
    <property type="match status" value="1"/>
</dbReference>
<reference evidence="9 10" key="1">
    <citation type="submission" date="2019-10" db="EMBL/GenBank/DDBJ databases">
        <title>The completed genome of Lactobacillus harbinensis M1.</title>
        <authorList>
            <person name="Zheng Y."/>
        </authorList>
    </citation>
    <scope>NUCLEOTIDE SEQUENCE [LARGE SCALE GENOMIC DNA]</scope>
    <source>
        <strain evidence="9 10">M1</strain>
    </source>
</reference>
<dbReference type="InterPro" id="IPR001387">
    <property type="entry name" value="Cro/C1-type_HTH"/>
</dbReference>
<dbReference type="RefSeq" id="WP_152260922.1">
    <property type="nucleotide sequence ID" value="NZ_CP045143.1"/>
</dbReference>
<dbReference type="InterPro" id="IPR006197">
    <property type="entry name" value="Peptidase_S24_LexA"/>
</dbReference>
<evidence type="ECO:0000256" key="7">
    <source>
        <dbReference type="RuleBase" id="RU003991"/>
    </source>
</evidence>
<accession>A0A5P8M5H6</accession>
<keyword evidence="3 7" id="KW-0378">Hydrolase</keyword>
<dbReference type="InterPro" id="IPR036286">
    <property type="entry name" value="LexA/Signal_pep-like_sf"/>
</dbReference>
<evidence type="ECO:0000256" key="3">
    <source>
        <dbReference type="ARBA" id="ARBA00022801"/>
    </source>
</evidence>
<dbReference type="PANTHER" id="PTHR33516">
    <property type="entry name" value="LEXA REPRESSOR"/>
    <property type="match status" value="1"/>
</dbReference>
<evidence type="ECO:0000256" key="5">
    <source>
        <dbReference type="ARBA" id="ARBA00023204"/>
    </source>
</evidence>
<keyword evidence="6" id="KW-0742">SOS response</keyword>
<evidence type="ECO:0000259" key="8">
    <source>
        <dbReference type="PROSITE" id="PS50943"/>
    </source>
</evidence>
<keyword evidence="4 7" id="KW-0068">Autocatalytic cleavage</keyword>
<dbReference type="Gene3D" id="2.10.109.10">
    <property type="entry name" value="Umud Fragment, subunit A"/>
    <property type="match status" value="1"/>
</dbReference>
<dbReference type="GO" id="GO:0016787">
    <property type="term" value="F:hydrolase activity"/>
    <property type="evidence" value="ECO:0007669"/>
    <property type="project" value="UniProtKB-KW"/>
</dbReference>
<evidence type="ECO:0000313" key="9">
    <source>
        <dbReference type="EMBL" id="QFR23729.1"/>
    </source>
</evidence>
<dbReference type="PRINTS" id="PR00726">
    <property type="entry name" value="LEXASERPTASE"/>
</dbReference>
<dbReference type="CDD" id="cd06529">
    <property type="entry name" value="S24_LexA-like"/>
    <property type="match status" value="1"/>
</dbReference>
<dbReference type="GO" id="GO:0009432">
    <property type="term" value="P:SOS response"/>
    <property type="evidence" value="ECO:0007669"/>
    <property type="project" value="UniProtKB-KW"/>
</dbReference>
<dbReference type="GO" id="GO:0006355">
    <property type="term" value="P:regulation of DNA-templated transcription"/>
    <property type="evidence" value="ECO:0007669"/>
    <property type="project" value="InterPro"/>
</dbReference>
<dbReference type="Gene3D" id="1.10.260.40">
    <property type="entry name" value="lambda repressor-like DNA-binding domains"/>
    <property type="match status" value="1"/>
</dbReference>
<dbReference type="InterPro" id="IPR010982">
    <property type="entry name" value="Lambda_DNA-bd_dom_sf"/>
</dbReference>
<feature type="domain" description="HTH cro/C1-type" evidence="8">
    <location>
        <begin position="31"/>
        <end position="75"/>
    </location>
</feature>
<dbReference type="InterPro" id="IPR015927">
    <property type="entry name" value="Peptidase_S24_S26A/B/C"/>
</dbReference>
<gene>
    <name evidence="9" type="ORF">D1010_10105</name>
</gene>
<dbReference type="SUPFAM" id="SSF47413">
    <property type="entry name" value="lambda repressor-like DNA-binding domains"/>
    <property type="match status" value="1"/>
</dbReference>
<name>A0A5P8M5H6_9LACO</name>
<comment type="similarity">
    <text evidence="1 7">Belongs to the peptidase S24 family.</text>
</comment>
<dbReference type="InterPro" id="IPR050077">
    <property type="entry name" value="LexA_repressor"/>
</dbReference>
<dbReference type="PANTHER" id="PTHR33516:SF2">
    <property type="entry name" value="LEXA REPRESSOR-RELATED"/>
    <property type="match status" value="1"/>
</dbReference>
<evidence type="ECO:0000313" key="10">
    <source>
        <dbReference type="Proteomes" id="UP000326779"/>
    </source>
</evidence>
<dbReference type="GO" id="GO:0003677">
    <property type="term" value="F:DNA binding"/>
    <property type="evidence" value="ECO:0007669"/>
    <property type="project" value="InterPro"/>
</dbReference>
<keyword evidence="2" id="KW-0227">DNA damage</keyword>
<dbReference type="Pfam" id="PF00717">
    <property type="entry name" value="Peptidase_S24"/>
    <property type="match status" value="1"/>
</dbReference>
<dbReference type="EMBL" id="CP045143">
    <property type="protein sequence ID" value="QFR23729.1"/>
    <property type="molecule type" value="Genomic_DNA"/>
</dbReference>
<sequence length="215" mass="23929">MLTVVEKVNAKHLKMVLAENLQRLASQRHATVADIARDLNLADTTVRNWFTGKKYPRIDKIQALADYFHVSRSEITDSTPTNMERVSSVSRIPIIGEIACGNPIMAEENIDGYREVVSSYVPSGNVFFLKAKGESMEPTIPDGSYVMIQAQPDVEDGEIAAVLVDDDEEATLKRVRHQGEMVVLMPDNPAYKPIVLSKEFPGRIIGKAVRVDFDL</sequence>
<proteinExistence type="inferred from homology"/>
<dbReference type="SUPFAM" id="SSF51306">
    <property type="entry name" value="LexA/Signal peptidase"/>
    <property type="match status" value="1"/>
</dbReference>
<evidence type="ECO:0000256" key="2">
    <source>
        <dbReference type="ARBA" id="ARBA00022763"/>
    </source>
</evidence>
<evidence type="ECO:0000256" key="1">
    <source>
        <dbReference type="ARBA" id="ARBA00007484"/>
    </source>
</evidence>
<protein>
    <submittedName>
        <fullName evidence="9">Helix-turn-helix domain-containing protein</fullName>
    </submittedName>
</protein>
<dbReference type="KEGG" id="lhb:D1010_10105"/>
<keyword evidence="5" id="KW-0234">DNA repair</keyword>
<dbReference type="PROSITE" id="PS50943">
    <property type="entry name" value="HTH_CROC1"/>
    <property type="match status" value="1"/>
</dbReference>
<dbReference type="GO" id="GO:0006281">
    <property type="term" value="P:DNA repair"/>
    <property type="evidence" value="ECO:0007669"/>
    <property type="project" value="UniProtKB-KW"/>
</dbReference>
<dbReference type="InterPro" id="IPR039418">
    <property type="entry name" value="LexA-like"/>
</dbReference>
<dbReference type="AlphaFoldDB" id="A0A5P8M5H6"/>
<organism evidence="9 10">
    <name type="scientific">Schleiferilactobacillus harbinensis</name>
    <dbReference type="NCBI Taxonomy" id="304207"/>
    <lineage>
        <taxon>Bacteria</taxon>
        <taxon>Bacillati</taxon>
        <taxon>Bacillota</taxon>
        <taxon>Bacilli</taxon>
        <taxon>Lactobacillales</taxon>
        <taxon>Lactobacillaceae</taxon>
        <taxon>Schleiferilactobacillus</taxon>
    </lineage>
</organism>
<evidence type="ECO:0000256" key="6">
    <source>
        <dbReference type="ARBA" id="ARBA00023236"/>
    </source>
</evidence>
<dbReference type="Proteomes" id="UP000326779">
    <property type="component" value="Chromosome"/>
</dbReference>
<dbReference type="SMART" id="SM00530">
    <property type="entry name" value="HTH_XRE"/>
    <property type="match status" value="1"/>
</dbReference>